<dbReference type="EnsemblProtists" id="HpaT803560">
    <property type="protein sequence ID" value="HpaP803560"/>
    <property type="gene ID" value="HpaG803560"/>
</dbReference>
<dbReference type="VEuPathDB" id="FungiDB:HpaG803560"/>
<dbReference type="Proteomes" id="UP000011713">
    <property type="component" value="Unassembled WGS sequence"/>
</dbReference>
<dbReference type="AlphaFoldDB" id="M4BB98"/>
<dbReference type="HOGENOM" id="CLU_127369_0_0_1"/>
<evidence type="ECO:0000313" key="1">
    <source>
        <dbReference type="EnsemblProtists" id="HpaP803560"/>
    </source>
</evidence>
<name>M4BB98_HYAAE</name>
<proteinExistence type="predicted"/>
<protein>
    <submittedName>
        <fullName evidence="1">Uncharacterized protein</fullName>
    </submittedName>
</protein>
<evidence type="ECO:0000313" key="2">
    <source>
        <dbReference type="Proteomes" id="UP000011713"/>
    </source>
</evidence>
<organism evidence="1 2">
    <name type="scientific">Hyaloperonospora arabidopsidis (strain Emoy2)</name>
    <name type="common">Downy mildew agent</name>
    <name type="synonym">Peronospora arabidopsidis</name>
    <dbReference type="NCBI Taxonomy" id="559515"/>
    <lineage>
        <taxon>Eukaryota</taxon>
        <taxon>Sar</taxon>
        <taxon>Stramenopiles</taxon>
        <taxon>Oomycota</taxon>
        <taxon>Peronosporomycetes</taxon>
        <taxon>Peronosporales</taxon>
        <taxon>Peronosporaceae</taxon>
        <taxon>Hyaloperonospora</taxon>
    </lineage>
</organism>
<reference evidence="1" key="2">
    <citation type="submission" date="2015-06" db="UniProtKB">
        <authorList>
            <consortium name="EnsemblProtists"/>
        </authorList>
    </citation>
    <scope>IDENTIFICATION</scope>
    <source>
        <strain evidence="1">Emoy2</strain>
    </source>
</reference>
<sequence length="136" mass="15541">MNLNRETVASLLKRLKDARHRLRVSVGMDVEDDVDVLEEVAMDADASRKEEPMWTPSTDSPRVMKILRLEALESGLFTFVLGCAVHGGYKLCMDWLKLPKIKQIVSTNVFIVNKINSVHLLTWIFDVSYVKNLHKT</sequence>
<accession>M4BB98</accession>
<reference evidence="2" key="1">
    <citation type="journal article" date="2010" name="Science">
        <title>Signatures of adaptation to obligate biotrophy in the Hyaloperonospora arabidopsidis genome.</title>
        <authorList>
            <person name="Baxter L."/>
            <person name="Tripathy S."/>
            <person name="Ishaque N."/>
            <person name="Boot N."/>
            <person name="Cabral A."/>
            <person name="Kemen E."/>
            <person name="Thines M."/>
            <person name="Ah-Fong A."/>
            <person name="Anderson R."/>
            <person name="Badejoko W."/>
            <person name="Bittner-Eddy P."/>
            <person name="Boore J.L."/>
            <person name="Chibucos M.C."/>
            <person name="Coates M."/>
            <person name="Dehal P."/>
            <person name="Delehaunty K."/>
            <person name="Dong S."/>
            <person name="Downton P."/>
            <person name="Dumas B."/>
            <person name="Fabro G."/>
            <person name="Fronick C."/>
            <person name="Fuerstenberg S.I."/>
            <person name="Fulton L."/>
            <person name="Gaulin E."/>
            <person name="Govers F."/>
            <person name="Hughes L."/>
            <person name="Humphray S."/>
            <person name="Jiang R.H."/>
            <person name="Judelson H."/>
            <person name="Kamoun S."/>
            <person name="Kyung K."/>
            <person name="Meijer H."/>
            <person name="Minx P."/>
            <person name="Morris P."/>
            <person name="Nelson J."/>
            <person name="Phuntumart V."/>
            <person name="Qutob D."/>
            <person name="Rehmany A."/>
            <person name="Rougon-Cardoso A."/>
            <person name="Ryden P."/>
            <person name="Torto-Alalibo T."/>
            <person name="Studholme D."/>
            <person name="Wang Y."/>
            <person name="Win J."/>
            <person name="Wood J."/>
            <person name="Clifton S.W."/>
            <person name="Rogers J."/>
            <person name="Van den Ackerveken G."/>
            <person name="Jones J.D."/>
            <person name="McDowell J.M."/>
            <person name="Beynon J."/>
            <person name="Tyler B.M."/>
        </authorList>
    </citation>
    <scope>NUCLEOTIDE SEQUENCE [LARGE SCALE GENOMIC DNA]</scope>
    <source>
        <strain evidence="2">Emoy2</strain>
    </source>
</reference>
<dbReference type="InParanoid" id="M4BB98"/>
<dbReference type="EMBL" id="JH598095">
    <property type="status" value="NOT_ANNOTATED_CDS"/>
    <property type="molecule type" value="Genomic_DNA"/>
</dbReference>
<keyword evidence="2" id="KW-1185">Reference proteome</keyword>